<dbReference type="SMART" id="SM01294">
    <property type="entry name" value="PKS_PP_betabranch"/>
    <property type="match status" value="1"/>
</dbReference>
<dbReference type="SUPFAM" id="SSF51735">
    <property type="entry name" value="NAD(P)-binding Rossmann-fold domains"/>
    <property type="match status" value="2"/>
</dbReference>
<dbReference type="InterPro" id="IPR016039">
    <property type="entry name" value="Thiolase-like"/>
</dbReference>
<feature type="domain" description="PKS/mFAS DH" evidence="11">
    <location>
        <begin position="166"/>
        <end position="438"/>
    </location>
</feature>
<dbReference type="PANTHER" id="PTHR43775:SF51">
    <property type="entry name" value="INACTIVE PHENOLPHTHIOCEROL SYNTHESIS POLYKETIDE SYNTHASE TYPE I PKS1-RELATED"/>
    <property type="match status" value="1"/>
</dbReference>
<dbReference type="Pfam" id="PF00698">
    <property type="entry name" value="Acyl_transf_1"/>
    <property type="match status" value="2"/>
</dbReference>
<dbReference type="Gene3D" id="1.10.1200.10">
    <property type="entry name" value="ACP-like"/>
    <property type="match status" value="1"/>
</dbReference>
<dbReference type="FunFam" id="3.40.366.10:FF:000002">
    <property type="entry name" value="Probable polyketide synthase 2"/>
    <property type="match status" value="1"/>
</dbReference>
<dbReference type="FunFam" id="1.10.1200.10:FF:000007">
    <property type="entry name" value="Probable polyketide synthase pks17"/>
    <property type="match status" value="1"/>
</dbReference>
<dbReference type="Pfam" id="PF00109">
    <property type="entry name" value="ketoacyl-synt"/>
    <property type="match status" value="1"/>
</dbReference>
<dbReference type="Pfam" id="PF02801">
    <property type="entry name" value="Ketoacyl-synt_C"/>
    <property type="match status" value="1"/>
</dbReference>
<evidence type="ECO:0000256" key="6">
    <source>
        <dbReference type="ARBA" id="ARBA00023268"/>
    </source>
</evidence>
<dbReference type="InterPro" id="IPR036291">
    <property type="entry name" value="NAD(P)-bd_dom_sf"/>
</dbReference>
<feature type="active site" description="Proton donor; for dehydratase activity" evidence="8">
    <location>
        <position position="363"/>
    </location>
</feature>
<dbReference type="InterPro" id="IPR020841">
    <property type="entry name" value="PKS_Beta-ketoAc_synthase_dom"/>
</dbReference>
<keyword evidence="5" id="KW-0045">Antibiotic biosynthesis</keyword>
<dbReference type="InterPro" id="IPR049552">
    <property type="entry name" value="PKS_DH_N"/>
</dbReference>
<dbReference type="InterPro" id="IPR016036">
    <property type="entry name" value="Malonyl_transacylase_ACP-bd"/>
</dbReference>
<dbReference type="Pfam" id="PF14765">
    <property type="entry name" value="PS-DH"/>
    <property type="match status" value="2"/>
</dbReference>
<dbReference type="InterPro" id="IPR020806">
    <property type="entry name" value="PKS_PP-bd"/>
</dbReference>
<organism evidence="12 13">
    <name type="scientific">Streptomyces himastatinicus ATCC 53653</name>
    <dbReference type="NCBI Taxonomy" id="457427"/>
    <lineage>
        <taxon>Bacteria</taxon>
        <taxon>Bacillati</taxon>
        <taxon>Actinomycetota</taxon>
        <taxon>Actinomycetes</taxon>
        <taxon>Kitasatosporales</taxon>
        <taxon>Streptomycetaceae</taxon>
        <taxon>Streptomyces</taxon>
        <taxon>Streptomyces violaceusniger group</taxon>
    </lineage>
</organism>
<dbReference type="InterPro" id="IPR006162">
    <property type="entry name" value="Ppantetheine_attach_site"/>
</dbReference>
<evidence type="ECO:0000259" key="9">
    <source>
        <dbReference type="PROSITE" id="PS50075"/>
    </source>
</evidence>
<dbReference type="InterPro" id="IPR049551">
    <property type="entry name" value="PKS_DH_C"/>
</dbReference>
<feature type="active site" description="Proton acceptor; for dehydratase activity" evidence="8">
    <location>
        <position position="198"/>
    </location>
</feature>
<dbReference type="Pfam" id="PF16197">
    <property type="entry name" value="KAsynt_C_assoc"/>
    <property type="match status" value="1"/>
</dbReference>
<dbReference type="InterPro" id="IPR055123">
    <property type="entry name" value="SpnB-like_Rossmann"/>
</dbReference>
<evidence type="ECO:0000259" key="10">
    <source>
        <dbReference type="PROSITE" id="PS52004"/>
    </source>
</evidence>
<dbReference type="InterPro" id="IPR014031">
    <property type="entry name" value="Ketoacyl_synth_C"/>
</dbReference>
<dbReference type="GO" id="GO:0004315">
    <property type="term" value="F:3-oxoacyl-[acyl-carrier-protein] synthase activity"/>
    <property type="evidence" value="ECO:0007669"/>
    <property type="project" value="InterPro"/>
</dbReference>
<dbReference type="InterPro" id="IPR014030">
    <property type="entry name" value="Ketoacyl_synth_N"/>
</dbReference>
<dbReference type="SUPFAM" id="SSF52151">
    <property type="entry name" value="FabD/lysophospholipase-like"/>
    <property type="match status" value="2"/>
</dbReference>
<proteinExistence type="predicted"/>
<evidence type="ECO:0000313" key="13">
    <source>
        <dbReference type="Proteomes" id="UP000003963"/>
    </source>
</evidence>
<dbReference type="SMART" id="SM00826">
    <property type="entry name" value="PKS_DH"/>
    <property type="match status" value="2"/>
</dbReference>
<dbReference type="SUPFAM" id="SSF53901">
    <property type="entry name" value="Thiolase-like"/>
    <property type="match status" value="1"/>
</dbReference>
<dbReference type="InterPro" id="IPR032821">
    <property type="entry name" value="PKS_assoc"/>
</dbReference>
<feature type="region of interest" description="C-terminal hotdog fold" evidence="8">
    <location>
        <begin position="304"/>
        <end position="438"/>
    </location>
</feature>
<feature type="non-terminal residue" evidence="12">
    <location>
        <position position="1"/>
    </location>
</feature>
<keyword evidence="7" id="KW-0012">Acyltransferase</keyword>
<dbReference type="SMART" id="SM00822">
    <property type="entry name" value="PKS_KR"/>
    <property type="match status" value="1"/>
</dbReference>
<dbReference type="PROSITE" id="PS00606">
    <property type="entry name" value="KS3_1"/>
    <property type="match status" value="1"/>
</dbReference>
<dbReference type="GO" id="GO:0033068">
    <property type="term" value="P:macrolide biosynthetic process"/>
    <property type="evidence" value="ECO:0007669"/>
    <property type="project" value="UniProtKB-ARBA"/>
</dbReference>
<feature type="domain" description="Carrier" evidence="9">
    <location>
        <begin position="898"/>
        <end position="973"/>
    </location>
</feature>
<dbReference type="Pfam" id="PF08659">
    <property type="entry name" value="KR"/>
    <property type="match status" value="1"/>
</dbReference>
<dbReference type="Gene3D" id="3.40.47.10">
    <property type="match status" value="1"/>
</dbReference>
<dbReference type="GO" id="GO:0031177">
    <property type="term" value="F:phosphopantetheine binding"/>
    <property type="evidence" value="ECO:0007669"/>
    <property type="project" value="InterPro"/>
</dbReference>
<dbReference type="InterPro" id="IPR009081">
    <property type="entry name" value="PP-bd_ACP"/>
</dbReference>
<dbReference type="STRING" id="457427.SSOG_00508"/>
<dbReference type="PROSITE" id="PS52004">
    <property type="entry name" value="KS3_2"/>
    <property type="match status" value="1"/>
</dbReference>
<feature type="domain" description="Ketosynthase family 3 (KS3)" evidence="10">
    <location>
        <begin position="992"/>
        <end position="1416"/>
    </location>
</feature>
<accession>D9WB02</accession>
<keyword evidence="2" id="KW-0596">Phosphopantetheine</keyword>
<dbReference type="PROSITE" id="PS52019">
    <property type="entry name" value="PKS_MFAS_DH"/>
    <property type="match status" value="2"/>
</dbReference>
<dbReference type="InterPro" id="IPR042104">
    <property type="entry name" value="PKS_dehydratase_sf"/>
</dbReference>
<dbReference type="Gene3D" id="3.30.70.3290">
    <property type="match status" value="2"/>
</dbReference>
<evidence type="ECO:0000256" key="3">
    <source>
        <dbReference type="ARBA" id="ARBA00022553"/>
    </source>
</evidence>
<dbReference type="InterPro" id="IPR020807">
    <property type="entry name" value="PKS_DH"/>
</dbReference>
<feature type="domain" description="PKS/mFAS DH" evidence="11">
    <location>
        <begin position="1864"/>
        <end position="2127"/>
    </location>
</feature>
<dbReference type="InterPro" id="IPR016035">
    <property type="entry name" value="Acyl_Trfase/lysoPLipase"/>
</dbReference>
<evidence type="ECO:0000256" key="4">
    <source>
        <dbReference type="ARBA" id="ARBA00022679"/>
    </source>
</evidence>
<dbReference type="HOGENOM" id="CLU_232056_0_0_11"/>
<dbReference type="SUPFAM" id="SSF47336">
    <property type="entry name" value="ACP-like"/>
    <property type="match status" value="1"/>
</dbReference>
<feature type="region of interest" description="N-terminal hotdog fold" evidence="8">
    <location>
        <begin position="1864"/>
        <end position="1988"/>
    </location>
</feature>
<evidence type="ECO:0000313" key="12">
    <source>
        <dbReference type="EMBL" id="EFL20796.1"/>
    </source>
</evidence>
<feature type="non-terminal residue" evidence="12">
    <location>
        <position position="2127"/>
    </location>
</feature>
<dbReference type="FunFam" id="3.40.47.10:FF:000019">
    <property type="entry name" value="Polyketide synthase type I"/>
    <property type="match status" value="1"/>
</dbReference>
<feature type="region of interest" description="C-terminal hotdog fold" evidence="8">
    <location>
        <begin position="2002"/>
        <end position="2127"/>
    </location>
</feature>
<dbReference type="Gene3D" id="3.40.366.10">
    <property type="entry name" value="Malonyl-Coenzyme A Acyl Carrier Protein, domain 2"/>
    <property type="match status" value="2"/>
</dbReference>
<dbReference type="InterPro" id="IPR014043">
    <property type="entry name" value="Acyl_transferase_dom"/>
</dbReference>
<evidence type="ECO:0000256" key="7">
    <source>
        <dbReference type="ARBA" id="ARBA00023315"/>
    </source>
</evidence>
<reference evidence="12 13" key="1">
    <citation type="submission" date="2009-02" db="EMBL/GenBank/DDBJ databases">
        <title>Annotation of Streptomyces hygroscopicus strain ATCC 53653.</title>
        <authorList>
            <consortium name="The Broad Institute Genome Sequencing Platform"/>
            <consortium name="Broad Institute Microbial Sequencing Center"/>
            <person name="Fischbach M."/>
            <person name="Godfrey P."/>
            <person name="Ward D."/>
            <person name="Young S."/>
            <person name="Zeng Q."/>
            <person name="Koehrsen M."/>
            <person name="Alvarado L."/>
            <person name="Berlin A.M."/>
            <person name="Bochicchio J."/>
            <person name="Borenstein D."/>
            <person name="Chapman S.B."/>
            <person name="Chen Z."/>
            <person name="Engels R."/>
            <person name="Freedman E."/>
            <person name="Gellesch M."/>
            <person name="Goldberg J."/>
            <person name="Griggs A."/>
            <person name="Gujja S."/>
            <person name="Heilman E.R."/>
            <person name="Heiman D.I."/>
            <person name="Hepburn T.A."/>
            <person name="Howarth C."/>
            <person name="Jen D."/>
            <person name="Larson L."/>
            <person name="Lewis B."/>
            <person name="Mehta T."/>
            <person name="Park D."/>
            <person name="Pearson M."/>
            <person name="Richards J."/>
            <person name="Roberts A."/>
            <person name="Saif S."/>
            <person name="Shea T.D."/>
            <person name="Shenoy N."/>
            <person name="Sisk P."/>
            <person name="Stolte C."/>
            <person name="Sykes S.N."/>
            <person name="Thomson T."/>
            <person name="Walk T."/>
            <person name="White J."/>
            <person name="Yandava C."/>
            <person name="Straight P."/>
            <person name="Clardy J."/>
            <person name="Hung D."/>
            <person name="Kolter R."/>
            <person name="Mekalanos J."/>
            <person name="Walker S."/>
            <person name="Walsh C.T."/>
            <person name="Wieland-Brown L.C."/>
            <person name="Haas B."/>
            <person name="Nusbaum C."/>
            <person name="Birren B."/>
        </authorList>
    </citation>
    <scope>NUCLEOTIDE SEQUENCE [LARGE SCALE GENOMIC DNA]</scope>
    <source>
        <strain evidence="12 13">ATCC 53653</strain>
    </source>
</reference>
<comment type="pathway">
    <text evidence="1">Antibiotic biosynthesis.</text>
</comment>
<dbReference type="InterPro" id="IPR018201">
    <property type="entry name" value="Ketoacyl_synth_AS"/>
</dbReference>
<dbReference type="InterPro" id="IPR013968">
    <property type="entry name" value="PKS_KR"/>
</dbReference>
<dbReference type="Pfam" id="PF22953">
    <property type="entry name" value="SpnB_Rossmann"/>
    <property type="match status" value="1"/>
</dbReference>
<dbReference type="EMBL" id="GG657754">
    <property type="protein sequence ID" value="EFL20796.1"/>
    <property type="molecule type" value="Genomic_DNA"/>
</dbReference>
<feature type="region of interest" description="N-terminal hotdog fold" evidence="8">
    <location>
        <begin position="166"/>
        <end position="290"/>
    </location>
</feature>
<dbReference type="GO" id="GO:0006633">
    <property type="term" value="P:fatty acid biosynthetic process"/>
    <property type="evidence" value="ECO:0007669"/>
    <property type="project" value="InterPro"/>
</dbReference>
<keyword evidence="4" id="KW-0808">Transferase</keyword>
<dbReference type="Proteomes" id="UP000003963">
    <property type="component" value="Unassembled WGS sequence"/>
</dbReference>
<dbReference type="InterPro" id="IPR001227">
    <property type="entry name" value="Ac_transferase_dom_sf"/>
</dbReference>
<feature type="active site" description="Proton acceptor; for dehydratase activity" evidence="8">
    <location>
        <position position="1896"/>
    </location>
</feature>
<dbReference type="Gene3D" id="3.10.129.110">
    <property type="entry name" value="Polyketide synthase dehydratase"/>
    <property type="match status" value="2"/>
</dbReference>
<dbReference type="PROSITE" id="PS50075">
    <property type="entry name" value="CARRIER"/>
    <property type="match status" value="1"/>
</dbReference>
<dbReference type="PROSITE" id="PS00012">
    <property type="entry name" value="PHOSPHOPANTETHEINE"/>
    <property type="match status" value="1"/>
</dbReference>
<gene>
    <name evidence="12" type="ORF">SSOG_00508</name>
</gene>
<dbReference type="InterPro" id="IPR049900">
    <property type="entry name" value="PKS_mFAS_DH"/>
</dbReference>
<dbReference type="SMART" id="SM00823">
    <property type="entry name" value="PKS_PP"/>
    <property type="match status" value="1"/>
</dbReference>
<dbReference type="SMART" id="SM00825">
    <property type="entry name" value="PKS_KS"/>
    <property type="match status" value="1"/>
</dbReference>
<feature type="active site" description="Proton donor; for dehydratase activity" evidence="8">
    <location>
        <position position="2075"/>
    </location>
</feature>
<name>D9WB02_9ACTN</name>
<evidence type="ECO:0000259" key="11">
    <source>
        <dbReference type="PROSITE" id="PS52019"/>
    </source>
</evidence>
<dbReference type="Gene3D" id="3.40.50.720">
    <property type="entry name" value="NAD(P)-binding Rossmann-like Domain"/>
    <property type="match status" value="1"/>
</dbReference>
<evidence type="ECO:0000256" key="2">
    <source>
        <dbReference type="ARBA" id="ARBA00022450"/>
    </source>
</evidence>
<evidence type="ECO:0000256" key="1">
    <source>
        <dbReference type="ARBA" id="ARBA00004792"/>
    </source>
</evidence>
<keyword evidence="13" id="KW-1185">Reference proteome</keyword>
<dbReference type="PANTHER" id="PTHR43775">
    <property type="entry name" value="FATTY ACID SYNTHASE"/>
    <property type="match status" value="1"/>
</dbReference>
<dbReference type="CDD" id="cd00833">
    <property type="entry name" value="PKS"/>
    <property type="match status" value="1"/>
</dbReference>
<keyword evidence="3" id="KW-0597">Phosphoprotein</keyword>
<dbReference type="Pfam" id="PF00550">
    <property type="entry name" value="PP-binding"/>
    <property type="match status" value="1"/>
</dbReference>
<dbReference type="InterPro" id="IPR050091">
    <property type="entry name" value="PKS_NRPS_Biosynth_Enz"/>
</dbReference>
<dbReference type="CDD" id="cd08956">
    <property type="entry name" value="KR_3_FAS_SDR_x"/>
    <property type="match status" value="1"/>
</dbReference>
<dbReference type="Pfam" id="PF21089">
    <property type="entry name" value="PKS_DH_N"/>
    <property type="match status" value="2"/>
</dbReference>
<keyword evidence="6" id="KW-0511">Multifunctional enzyme</keyword>
<dbReference type="InterPro" id="IPR036736">
    <property type="entry name" value="ACP-like_sf"/>
</dbReference>
<dbReference type="GO" id="GO:0004312">
    <property type="term" value="F:fatty acid synthase activity"/>
    <property type="evidence" value="ECO:0007669"/>
    <property type="project" value="TreeGrafter"/>
</dbReference>
<dbReference type="SMART" id="SM00827">
    <property type="entry name" value="PKS_AT"/>
    <property type="match status" value="1"/>
</dbReference>
<protein>
    <submittedName>
        <fullName evidence="12">Modular polyketide synthase</fullName>
    </submittedName>
</protein>
<evidence type="ECO:0000256" key="8">
    <source>
        <dbReference type="PROSITE-ProRule" id="PRU01363"/>
    </source>
</evidence>
<evidence type="ECO:0000256" key="5">
    <source>
        <dbReference type="ARBA" id="ARBA00023194"/>
    </source>
</evidence>
<dbReference type="SUPFAM" id="SSF55048">
    <property type="entry name" value="Probable ACP-binding domain of malonyl-CoA ACP transacylase"/>
    <property type="match status" value="1"/>
</dbReference>
<sequence>DPMLDEFRTVVGDLAFHEPTIPVVSNLTGALATGEELCSAEYWVRHVRETVRFADGVRALAGAGVGTFLELGPDGVLSALVRESAPDVAEAVPVLRKDRPEECAAVTALARLHVTGIAVDWRAFYTGTGARQVELPTYAFQRQPYWPAAQAVPGDVRAAGLASAEHPLLGAAVSLADSDGVVFAGRLSLASHPWLADHVVMGRVLVPGTAFVELAIRAGDEFGCDLLEELTTAAPLVLPERGAAQIQVFVGSADDSGRRSVKVFSRVDGSNEPLWTQHATGVLGVVDDLADTKFDATNWPPPGAEPVDLDGCYERLAESGFAYGPVFQGLRAVWRLGAELFAEVALDEGADASGFGMHPALLDAVLHAGAFADGTADRGLPFAWEGVSLQASGATTVRARLSYDERGAVSIAVADVVGRPVASVASLVTRPLAADELADGGGRTVGRDSLFRVEWAPVAEGTDAAPSVVAVVGPDGGLAGMLRGAGSDVAVYPDLAALAVADGPMPDVVLAEVATERPGDGVVDGVHDMVTRALGLAQEWLEEERFAASRLVAVACGAVGDLAVASVWGLLRSAQSEHPDRITLLDLGDGAVSGAVLSRALAQPEPELMVGDEQVMAPRLARMPVPELRGASWEPRGTVLITGGTGGLGAVVARHLVAERGVRDLLLVSRRGMASPGAEDLVAELAGLGARAEVVACDVADRDALAEVLAGREISAVVHAAGVLDDGLMGALTPGRLDAVLRPKVDAAWHLHELTQAMDLSAFVVFSSAAGTFGSAGQGSYAAGNAFLDALVRYRRDRGLPGVSLAWGPWDQSDGMVGELSAADRERMHRSGFPPLSTEQGVALFDAAVGAGEPVVLPVRLDLPTLRARGEVPPLLRGLIRTRRTAGRIASTGLVQREVLLDLVRNQVAAVLGHESATVVDLNHAFRDLGFDSLMGVELRNGLSAATGLRLPATLVFDYPTAQALADHLFEALLGSDTGVSAPVAALPSVADDPVVIVGMACRYPGGVSSPEQLWRLVTAGVDAIGDFPADRGWDLGSLYHPDPGHPGTSSTHAGGFLRDPGAFDPAFFGMSPREALATDAQQRLLLETVWEAVERAGVDPVSLRGSRTGVFAGVMYNDYRNLLTAREFEAFRGNGSAPSVASGRVSYTLGLEGPTVTIDTACSSSLVAMHLAAQALRAGECSLALAGGVTVMSTPTTFVEFSRQGGLSPDGRCKAFSDSADGVGWGEGVGMLVLERLSDAQRNGHSVLAVLRGSAVNQDGASNGLTAPNGPSQQRVIRQALASGGLSPVDVDAVEAHGTGTTLGDPIEAQALLATYGQDRDSGRPLLLGTVKSNIGHTQAAAGVAGVIKTVMAMRHGVLPRTLHAEVPSSHVDWTAGAVELVADNTVWPEVGRARRAGVSSFGISGTNAHVILEAAPLAEVPVGEPEAVVVPGVVPWVVSAKTEAALDAQVDQLRSFADDEGARSPLDVGFSLAVGRSVFEHRAVLVASEAGVVEAARGVVGQGSLAVVFSGQGAQRLGMGRELYGRFPVFTEALDAVLAHLDDSVREVMWGEDAEALNSTGSAQPALFAVEVALFRLVESFGVRPDFVGGHSIGEVAAAHVAGVLSLEDACRLVSARARLMQDLPSGGAMVAVEATEDEVRPLLSERVSIAAVNGPSSVVISGDEGAVLEVAARFEAEGRRTSRLAVSHAFHSPLMSSMLEGFRAVAEGLEFGEPVIPVVSNLTGGLAAAGELCSAEYWVRHVRETVRFADGVRALSEAGVGTFVELGPDGVLSALVRESAPDEAVVVPVLRKDRPEESAAVTALARLHVTGIAVDWRAFYTGTGARQVELPTYAFQRQRYWPTTAVDAGDVRAAGLASARHPLLGAAVSLADSDGVVLSGRLSLASHPWLADHTIMGRILLPGTAFVELAIRAGDEVGSGRVEELTLAAPLVLPERSAVQIQVRVGAADEDGRRTVTVHSRPDDDSGTQWTQHAVGALTDDPVESVVGVDTAAWPPASAEPIDLDDHYAQLAESGFDYGPVFRGLRSAWRLGDEVFAEVALPEGPDTAAVADTGIGMDTDVDGFGAHPALLDAVLHVAGFTGAAQDGEGGALPFSWEGVSLFASGATSVRARLSRTGAGQGHDR</sequence>
<dbReference type="InterPro" id="IPR057326">
    <property type="entry name" value="KR_dom"/>
</dbReference>